<dbReference type="GeneID" id="87822569"/>
<dbReference type="AlphaFoldDB" id="A0AAN6TX73"/>
<name>A0AAN6TX73_9PEZI</name>
<dbReference type="RefSeq" id="XP_062645507.1">
    <property type="nucleotide sequence ID" value="XM_062785803.1"/>
</dbReference>
<sequence>MRSTFQMHEKSNIVRWGWGLKKRLAAVTATGPGMRPVDPGSHRHVPDRLYSAIVATLEHCINAQMGSWKCAKPSNAGIWPPSMTQALDLRVSQQATKVEGAWQQRGEQPRVMGGWFLICPTNGL</sequence>
<reference evidence="1" key="2">
    <citation type="submission" date="2023-05" db="EMBL/GenBank/DDBJ databases">
        <authorList>
            <consortium name="Lawrence Berkeley National Laboratory"/>
            <person name="Steindorff A."/>
            <person name="Hensen N."/>
            <person name="Bonometti L."/>
            <person name="Westerberg I."/>
            <person name="Brannstrom I.O."/>
            <person name="Guillou S."/>
            <person name="Cros-Aarteil S."/>
            <person name="Calhoun S."/>
            <person name="Haridas S."/>
            <person name="Kuo A."/>
            <person name="Mondo S."/>
            <person name="Pangilinan J."/>
            <person name="Riley R."/>
            <person name="Labutti K."/>
            <person name="Andreopoulos B."/>
            <person name="Lipzen A."/>
            <person name="Chen C."/>
            <person name="Yanf M."/>
            <person name="Daum C."/>
            <person name="Ng V."/>
            <person name="Clum A."/>
            <person name="Ohm R."/>
            <person name="Martin F."/>
            <person name="Silar P."/>
            <person name="Natvig D."/>
            <person name="Lalanne C."/>
            <person name="Gautier V."/>
            <person name="Ament-Velasquez S.L."/>
            <person name="Kruys A."/>
            <person name="Hutchinson M.I."/>
            <person name="Powell A.J."/>
            <person name="Barry K."/>
            <person name="Miller A.N."/>
            <person name="Grigoriev I.V."/>
            <person name="Debuchy R."/>
            <person name="Gladieux P."/>
            <person name="Thoren M.H."/>
            <person name="Johannesson H."/>
        </authorList>
    </citation>
    <scope>NUCLEOTIDE SEQUENCE</scope>
    <source>
        <strain evidence="1">CBS 731.68</strain>
    </source>
</reference>
<dbReference type="EMBL" id="MU853233">
    <property type="protein sequence ID" value="KAK4121736.1"/>
    <property type="molecule type" value="Genomic_DNA"/>
</dbReference>
<organism evidence="1 2">
    <name type="scientific">Parathielavia appendiculata</name>
    <dbReference type="NCBI Taxonomy" id="2587402"/>
    <lineage>
        <taxon>Eukaryota</taxon>
        <taxon>Fungi</taxon>
        <taxon>Dikarya</taxon>
        <taxon>Ascomycota</taxon>
        <taxon>Pezizomycotina</taxon>
        <taxon>Sordariomycetes</taxon>
        <taxon>Sordariomycetidae</taxon>
        <taxon>Sordariales</taxon>
        <taxon>Chaetomiaceae</taxon>
        <taxon>Parathielavia</taxon>
    </lineage>
</organism>
<accession>A0AAN6TX73</accession>
<protein>
    <submittedName>
        <fullName evidence="1">Uncharacterized protein</fullName>
    </submittedName>
</protein>
<gene>
    <name evidence="1" type="ORF">N657DRAFT_118001</name>
</gene>
<dbReference type="Proteomes" id="UP001302602">
    <property type="component" value="Unassembled WGS sequence"/>
</dbReference>
<evidence type="ECO:0000313" key="1">
    <source>
        <dbReference type="EMBL" id="KAK4121736.1"/>
    </source>
</evidence>
<evidence type="ECO:0000313" key="2">
    <source>
        <dbReference type="Proteomes" id="UP001302602"/>
    </source>
</evidence>
<keyword evidence="2" id="KW-1185">Reference proteome</keyword>
<proteinExistence type="predicted"/>
<comment type="caution">
    <text evidence="1">The sequence shown here is derived from an EMBL/GenBank/DDBJ whole genome shotgun (WGS) entry which is preliminary data.</text>
</comment>
<reference evidence="1" key="1">
    <citation type="journal article" date="2023" name="Mol. Phylogenet. Evol.">
        <title>Genome-scale phylogeny and comparative genomics of the fungal order Sordariales.</title>
        <authorList>
            <person name="Hensen N."/>
            <person name="Bonometti L."/>
            <person name="Westerberg I."/>
            <person name="Brannstrom I.O."/>
            <person name="Guillou S."/>
            <person name="Cros-Aarteil S."/>
            <person name="Calhoun S."/>
            <person name="Haridas S."/>
            <person name="Kuo A."/>
            <person name="Mondo S."/>
            <person name="Pangilinan J."/>
            <person name="Riley R."/>
            <person name="LaButti K."/>
            <person name="Andreopoulos B."/>
            <person name="Lipzen A."/>
            <person name="Chen C."/>
            <person name="Yan M."/>
            <person name="Daum C."/>
            <person name="Ng V."/>
            <person name="Clum A."/>
            <person name="Steindorff A."/>
            <person name="Ohm R.A."/>
            <person name="Martin F."/>
            <person name="Silar P."/>
            <person name="Natvig D.O."/>
            <person name="Lalanne C."/>
            <person name="Gautier V."/>
            <person name="Ament-Velasquez S.L."/>
            <person name="Kruys A."/>
            <person name="Hutchinson M.I."/>
            <person name="Powell A.J."/>
            <person name="Barry K."/>
            <person name="Miller A.N."/>
            <person name="Grigoriev I.V."/>
            <person name="Debuchy R."/>
            <person name="Gladieux P."/>
            <person name="Hiltunen Thoren M."/>
            <person name="Johannesson H."/>
        </authorList>
    </citation>
    <scope>NUCLEOTIDE SEQUENCE</scope>
    <source>
        <strain evidence="1">CBS 731.68</strain>
    </source>
</reference>